<feature type="compositionally biased region" description="Low complexity" evidence="4">
    <location>
        <begin position="76"/>
        <end position="89"/>
    </location>
</feature>
<proteinExistence type="inferred from homology"/>
<feature type="region of interest" description="Disordered" evidence="4">
    <location>
        <begin position="66"/>
        <end position="89"/>
    </location>
</feature>
<dbReference type="InterPro" id="IPR036291">
    <property type="entry name" value="NAD(P)-bd_dom_sf"/>
</dbReference>
<comment type="similarity">
    <text evidence="1">Belongs to the short-chain dehydrogenases/reductases (SDR) family.</text>
</comment>
<dbReference type="PANTHER" id="PTHR24320:SF252">
    <property type="entry name" value="DEHYDROGENASE_REDUCTASE FAMILY PROTEIN, PUTATIVE (AFU_ORTHOLOGUE AFUA_3G08550)-RELATED"/>
    <property type="match status" value="1"/>
</dbReference>
<keyword evidence="3" id="KW-0560">Oxidoreductase</keyword>
<feature type="compositionally biased region" description="Low complexity" evidence="4">
    <location>
        <begin position="261"/>
        <end position="275"/>
    </location>
</feature>
<dbReference type="RefSeq" id="XP_013318761.1">
    <property type="nucleotide sequence ID" value="XM_013463307.1"/>
</dbReference>
<dbReference type="EMBL" id="KN847318">
    <property type="protein sequence ID" value="KIW58178.1"/>
    <property type="molecule type" value="Genomic_DNA"/>
</dbReference>
<dbReference type="RefSeq" id="XP_013318762.1">
    <property type="nucleotide sequence ID" value="XM_013463308.1"/>
</dbReference>
<dbReference type="Pfam" id="PF00106">
    <property type="entry name" value="adh_short"/>
    <property type="match status" value="1"/>
</dbReference>
<dbReference type="Gene3D" id="3.40.50.720">
    <property type="entry name" value="NAD(P)-binding Rossmann-like Domain"/>
    <property type="match status" value="1"/>
</dbReference>
<evidence type="ECO:0000313" key="5">
    <source>
        <dbReference type="EMBL" id="KIW58178.1"/>
    </source>
</evidence>
<dbReference type="AlphaFoldDB" id="A0A0D2ER47"/>
<organism evidence="5 6">
    <name type="scientific">Exophiala xenobiotica</name>
    <dbReference type="NCBI Taxonomy" id="348802"/>
    <lineage>
        <taxon>Eukaryota</taxon>
        <taxon>Fungi</taxon>
        <taxon>Dikarya</taxon>
        <taxon>Ascomycota</taxon>
        <taxon>Pezizomycotina</taxon>
        <taxon>Eurotiomycetes</taxon>
        <taxon>Chaetothyriomycetidae</taxon>
        <taxon>Chaetothyriales</taxon>
        <taxon>Herpotrichiellaceae</taxon>
        <taxon>Exophiala</taxon>
    </lineage>
</organism>
<accession>A0A0D2ER47</accession>
<evidence type="ECO:0000256" key="1">
    <source>
        <dbReference type="ARBA" id="ARBA00006484"/>
    </source>
</evidence>
<keyword evidence="2" id="KW-0521">NADP</keyword>
<gene>
    <name evidence="5" type="ORF">PV05_02722</name>
</gene>
<dbReference type="GO" id="GO:0016491">
    <property type="term" value="F:oxidoreductase activity"/>
    <property type="evidence" value="ECO:0007669"/>
    <property type="project" value="UniProtKB-KW"/>
</dbReference>
<dbReference type="PANTHER" id="PTHR24320">
    <property type="entry name" value="RETINOL DEHYDROGENASE"/>
    <property type="match status" value="1"/>
</dbReference>
<dbReference type="HOGENOM" id="CLU_010194_44_4_1"/>
<sequence length="384" mass="41606">MSLPGLKRLLDQKRNPPSPATQPFTGLTILITGATSGLGLEACKKLAALNVERLIITGRTNAKGQAAKREIEESLKSTPKNSTTSPSTPEIIPLVLDMDSFSSVQDFVTTLQSRFPAIDGAILNAGLMMKKYSVSHDGWEETIQVNVLSTILLGVLLLPVLLATAAAKSRSQSSNNVYKPHLTFVSSDLANTMKPEKMRAFIASESPLEALSAPINFPPGVAGGSIQYARSKLVLEHAVRHLAASSSSAVTIQGSSMSLDGGQQHQGQGQQQQQQHPKVIINTVCPGMCKSGLGRQMKGNPIFKFFAWLFYAVFARTAEQGANSYMTALLVGDEMHGQMWKDDRIYEVGPMIVGPEGREFGDKVWNEVRQVILKADSRTKPFLP</sequence>
<reference evidence="5 6" key="1">
    <citation type="submission" date="2015-01" db="EMBL/GenBank/DDBJ databases">
        <title>The Genome Sequence of Exophiala xenobiotica CBS118157.</title>
        <authorList>
            <consortium name="The Broad Institute Genomics Platform"/>
            <person name="Cuomo C."/>
            <person name="de Hoog S."/>
            <person name="Gorbushina A."/>
            <person name="Stielow B."/>
            <person name="Teixiera M."/>
            <person name="Abouelleil A."/>
            <person name="Chapman S.B."/>
            <person name="Priest M."/>
            <person name="Young S.K."/>
            <person name="Wortman J."/>
            <person name="Nusbaum C."/>
            <person name="Birren B."/>
        </authorList>
    </citation>
    <scope>NUCLEOTIDE SEQUENCE [LARGE SCALE GENOMIC DNA]</scope>
    <source>
        <strain evidence="5 6">CBS 118157</strain>
    </source>
</reference>
<dbReference type="InterPro" id="IPR002347">
    <property type="entry name" value="SDR_fam"/>
</dbReference>
<dbReference type="OrthoDB" id="542013at2759"/>
<dbReference type="SUPFAM" id="SSF51735">
    <property type="entry name" value="NAD(P)-binding Rossmann-fold domains"/>
    <property type="match status" value="1"/>
</dbReference>
<dbReference type="EMBL" id="KN847318">
    <property type="protein sequence ID" value="KIW58177.1"/>
    <property type="molecule type" value="Genomic_DNA"/>
</dbReference>
<evidence type="ECO:0000256" key="3">
    <source>
        <dbReference type="ARBA" id="ARBA00023002"/>
    </source>
</evidence>
<evidence type="ECO:0000313" key="6">
    <source>
        <dbReference type="Proteomes" id="UP000054342"/>
    </source>
</evidence>
<feature type="region of interest" description="Disordered" evidence="4">
    <location>
        <begin position="1"/>
        <end position="24"/>
    </location>
</feature>
<evidence type="ECO:0008006" key="7">
    <source>
        <dbReference type="Google" id="ProtNLM"/>
    </source>
</evidence>
<dbReference type="Proteomes" id="UP000054342">
    <property type="component" value="Unassembled WGS sequence"/>
</dbReference>
<evidence type="ECO:0000256" key="2">
    <source>
        <dbReference type="ARBA" id="ARBA00022857"/>
    </source>
</evidence>
<evidence type="ECO:0000256" key="4">
    <source>
        <dbReference type="SAM" id="MobiDB-lite"/>
    </source>
</evidence>
<dbReference type="STRING" id="348802.A0A0D2ER47"/>
<name>A0A0D2ER47_9EURO</name>
<protein>
    <recommendedName>
        <fullName evidence="7">Ketoreductase (KR) domain-containing protein</fullName>
    </recommendedName>
</protein>
<dbReference type="PRINTS" id="PR00081">
    <property type="entry name" value="GDHRDH"/>
</dbReference>
<feature type="region of interest" description="Disordered" evidence="4">
    <location>
        <begin position="255"/>
        <end position="275"/>
    </location>
</feature>
<keyword evidence="6" id="KW-1185">Reference proteome</keyword>
<dbReference type="GeneID" id="25324630"/>